<dbReference type="GO" id="GO:0048471">
    <property type="term" value="C:perinuclear region of cytoplasm"/>
    <property type="evidence" value="ECO:0007669"/>
    <property type="project" value="TreeGrafter"/>
</dbReference>
<dbReference type="SMART" id="SM00368">
    <property type="entry name" value="LRR_RI"/>
    <property type="match status" value="22"/>
</dbReference>
<proteinExistence type="predicted"/>
<dbReference type="Proteomes" id="UP000601435">
    <property type="component" value="Unassembled WGS sequence"/>
</dbReference>
<dbReference type="Gene3D" id="3.80.10.10">
    <property type="entry name" value="Ribonuclease Inhibitor"/>
    <property type="match status" value="7"/>
</dbReference>
<keyword evidence="3" id="KW-0677">Repeat</keyword>
<dbReference type="PANTHER" id="PTHR24113:SF12">
    <property type="entry name" value="RAN GTPASE-ACTIVATING PROTEIN 1"/>
    <property type="match status" value="1"/>
</dbReference>
<evidence type="ECO:0000256" key="4">
    <source>
        <dbReference type="SAM" id="MobiDB-lite"/>
    </source>
</evidence>
<dbReference type="OrthoDB" id="120976at2759"/>
<evidence type="ECO:0000256" key="1">
    <source>
        <dbReference type="ARBA" id="ARBA00022468"/>
    </source>
</evidence>
<dbReference type="InterPro" id="IPR032675">
    <property type="entry name" value="LRR_dom_sf"/>
</dbReference>
<organism evidence="5 6">
    <name type="scientific">Symbiodinium necroappetens</name>
    <dbReference type="NCBI Taxonomy" id="1628268"/>
    <lineage>
        <taxon>Eukaryota</taxon>
        <taxon>Sar</taxon>
        <taxon>Alveolata</taxon>
        <taxon>Dinophyceae</taxon>
        <taxon>Suessiales</taxon>
        <taxon>Symbiodiniaceae</taxon>
        <taxon>Symbiodinium</taxon>
    </lineage>
</organism>
<feature type="region of interest" description="Disordered" evidence="4">
    <location>
        <begin position="1354"/>
        <end position="1388"/>
    </location>
</feature>
<feature type="compositionally biased region" description="Low complexity" evidence="4">
    <location>
        <begin position="1369"/>
        <end position="1378"/>
    </location>
</feature>
<protein>
    <submittedName>
        <fullName evidence="5">NLRC3 protein</fullName>
    </submittedName>
</protein>
<gene>
    <name evidence="5" type="primary">NLRC3</name>
    <name evidence="5" type="ORF">SNEC2469_LOCUS26863</name>
</gene>
<dbReference type="SUPFAM" id="SSF52047">
    <property type="entry name" value="RNI-like"/>
    <property type="match status" value="4"/>
</dbReference>
<dbReference type="GO" id="GO:0005634">
    <property type="term" value="C:nucleus"/>
    <property type="evidence" value="ECO:0007669"/>
    <property type="project" value="TreeGrafter"/>
</dbReference>
<dbReference type="GO" id="GO:0005829">
    <property type="term" value="C:cytosol"/>
    <property type="evidence" value="ECO:0007669"/>
    <property type="project" value="TreeGrafter"/>
</dbReference>
<dbReference type="InterPro" id="IPR001611">
    <property type="entry name" value="Leu-rich_rpt"/>
</dbReference>
<keyword evidence="1" id="KW-0343">GTPase activation</keyword>
<dbReference type="PANTHER" id="PTHR24113">
    <property type="entry name" value="RAN GTPASE-ACTIVATING PROTEIN 1"/>
    <property type="match status" value="1"/>
</dbReference>
<keyword evidence="2" id="KW-0433">Leucine-rich repeat</keyword>
<sequence length="1393" mass="152350">MDAPPDLPAGYPDVGAQKMDEDYDLTDLQGLLNFLRDANILLIRGQYLKKLLDKGRAWPRRQELEQEALAAGGSSTEFFIDGHTMSKMPVPSDWTKEGGCPFVAISHCWEAREHPDPSRHQLRLIVQQILNLGSPTLPKSWLMRRNLPQDYYFFIDFMSLYQYERSTDEQNRSFQAAMRNMQVIYCHEWTQTWRIESLAPETEAEAASTRLEIWDDAKKKMRLSLMSRLTANRTPYRRRGWCAAELQWSKARSDSEKTQIIDNADVMPKYGREAPMPPNIFEARVAAEELVFTHRGDAKPVLDLQAKIFNKKAQVTEVLFLQDLPQEELKVLAAAIPLYPRLKRLELRHCEFEAGDSRPLLEALFDSSVQELHIEDCENLLPFLEAWRRLIEERSSSCGEACRGPASIFLRKNNITDSGAQIIIQALRRSSFYMQVRLEENLQEATLKSLRLANAILAIKFQQKDKIDLSQAGLGDSDTKALAEVLKSNSTIAEINLDDNKIGDSGAQALAEVFMVHPSIMRISLNANEMGLVGAQALARAIELNPSIKSVELSDSQIGDHGRTMKLAHAISAIKFRERVEVDLTCAGLGDSDAQALAEAIKMGSAIESIDLGSNQIGDVGAQGLAEAFKASPSLHTLRLRKNRVGDMGAQSILQAIQDSDSFKQAFLEGNQIQENTMKDLELANQISNIKFMEEVQIANVTINIKTVRVLTLSCMRLDDSHAEVLAEAIKVSSSIESVDLSSNHIGSVGARALAEALKVTSSVRKIDLSSNYIGDPGGQALAEAVKASPSLQWIDLTFNHMNDKGVKAVSDAIRDSSSEKEALLKGNVIQEATTEALEVAQVIWQIRFRTAPAAVCLRSMRLEDPDAKALAEAVKMKSSVRKIDLCFNQIGDAGAQALAEAIRITASIESIDLEYNKIGDVGAQALAEATKSSSSLTWIKLGGNKIGDVGAQALAEVIEARSSMTEVDLEGNKIGDLGAQALAEVFKVHPSIMRIKLDGNEFGLAGAEALARAIEMNPSIRSVKLSADHVGNKVLKLAHAISAIKFRERVEVELSFASLGDVDARALAEAIKMGSAIERIDLGSNQIGDVGAQALAEAAAVSSSLWIMNLGGNRIGNLGAQAVAEAVKTNSSMRSVDLSRNQIGDAGAEAFAAVIKMSSSIHRVELGHNEIGDVGAQALAQAFHLSSSKFLTLDLPDNNIYDAGAKALEAAASNCNLPRFKSISWTPTRSMLLEQEREQRRLEQQREQRPLGGAAISWAPYKPPWLHISAACTNVRDKGFLTVDLAAMGDNMSCSTHCAPNCISRQPPGHDVLEDPPRKSVGRTYPVADPVDLQLNWQTIAVRHAWRKAAEMGDTGIGRPEEGRPLRAAEPVKANAAEADDAPGRGIDVVKI</sequence>
<evidence type="ECO:0000313" key="6">
    <source>
        <dbReference type="Proteomes" id="UP000601435"/>
    </source>
</evidence>
<dbReference type="GO" id="GO:0031267">
    <property type="term" value="F:small GTPase binding"/>
    <property type="evidence" value="ECO:0007669"/>
    <property type="project" value="TreeGrafter"/>
</dbReference>
<name>A0A813A9H4_9DINO</name>
<comment type="caution">
    <text evidence="5">The sequence shown here is derived from an EMBL/GenBank/DDBJ whole genome shotgun (WGS) entry which is preliminary data.</text>
</comment>
<dbReference type="EMBL" id="CAJNJA010055563">
    <property type="protein sequence ID" value="CAE7855912.1"/>
    <property type="molecule type" value="Genomic_DNA"/>
</dbReference>
<dbReference type="GO" id="GO:0005096">
    <property type="term" value="F:GTPase activator activity"/>
    <property type="evidence" value="ECO:0007669"/>
    <property type="project" value="UniProtKB-KW"/>
</dbReference>
<evidence type="ECO:0000256" key="3">
    <source>
        <dbReference type="ARBA" id="ARBA00022737"/>
    </source>
</evidence>
<dbReference type="GO" id="GO:0006913">
    <property type="term" value="P:nucleocytoplasmic transport"/>
    <property type="evidence" value="ECO:0007669"/>
    <property type="project" value="TreeGrafter"/>
</dbReference>
<dbReference type="InterPro" id="IPR027038">
    <property type="entry name" value="RanGap"/>
</dbReference>
<accession>A0A813A9H4</accession>
<evidence type="ECO:0000256" key="2">
    <source>
        <dbReference type="ARBA" id="ARBA00022614"/>
    </source>
</evidence>
<evidence type="ECO:0000313" key="5">
    <source>
        <dbReference type="EMBL" id="CAE7855912.1"/>
    </source>
</evidence>
<keyword evidence="6" id="KW-1185">Reference proteome</keyword>
<reference evidence="5" key="1">
    <citation type="submission" date="2021-02" db="EMBL/GenBank/DDBJ databases">
        <authorList>
            <person name="Dougan E. K."/>
            <person name="Rhodes N."/>
            <person name="Thang M."/>
            <person name="Chan C."/>
        </authorList>
    </citation>
    <scope>NUCLEOTIDE SEQUENCE</scope>
</reference>
<dbReference type="Pfam" id="PF13516">
    <property type="entry name" value="LRR_6"/>
    <property type="match status" value="14"/>
</dbReference>